<dbReference type="NCBIfam" id="NF001452">
    <property type="entry name" value="PRK00311.1"/>
    <property type="match status" value="1"/>
</dbReference>
<dbReference type="PANTHER" id="PTHR20881:SF0">
    <property type="entry name" value="3-METHYL-2-OXOBUTANOATE HYDROXYMETHYLTRANSFERASE"/>
    <property type="match status" value="1"/>
</dbReference>
<sequence length="315" mass="35163">MWPMLRLIAERRGMVRYMSVRPSSEIHVNTNPKKVTLGYLQSLKGRRDTAITTLTAYDYPTGRQCEVGGIDICLVGDSLAQVCLGYDSTTRLTLDEMIHHAKAVSRAAKRPFLVADMPFGTYLESKEKTISNAIRLIREAGMESLKLEGGEEIKDTVYELTRVGIPIMAHIGLLPQRHVALSGYKVQGRDASSAVKLFRAAKELQDAGAWGIVLEAVPHRLAAYITQRLHIPTIGIGAGRECDGQVLVWDDAMGLWAGHQARFVRQFAQLGHEASRGVTEYINAVRHRSFPDPIQESYEIEDTQWTEFLNTVDLD</sequence>
<evidence type="ECO:0000256" key="5">
    <source>
        <dbReference type="ARBA" id="ARBA00049172"/>
    </source>
</evidence>
<dbReference type="HAMAP" id="MF_00156">
    <property type="entry name" value="PanB"/>
    <property type="match status" value="1"/>
</dbReference>
<comment type="catalytic activity">
    <reaction evidence="5 6">
        <text>(6R)-5,10-methylene-5,6,7,8-tetrahydrofolate + 3-methyl-2-oxobutanoate + H2O = 2-dehydropantoate + (6S)-5,6,7,8-tetrahydrofolate</text>
        <dbReference type="Rhea" id="RHEA:11824"/>
        <dbReference type="ChEBI" id="CHEBI:11561"/>
        <dbReference type="ChEBI" id="CHEBI:11851"/>
        <dbReference type="ChEBI" id="CHEBI:15377"/>
        <dbReference type="ChEBI" id="CHEBI:15636"/>
        <dbReference type="ChEBI" id="CHEBI:57453"/>
        <dbReference type="EC" id="2.1.2.11"/>
    </reaction>
</comment>
<gene>
    <name evidence="7" type="ORF">Clacol_002631</name>
</gene>
<dbReference type="AlphaFoldDB" id="A0AAV5A2E2"/>
<dbReference type="Gene3D" id="3.20.20.60">
    <property type="entry name" value="Phosphoenolpyruvate-binding domains"/>
    <property type="match status" value="1"/>
</dbReference>
<dbReference type="Pfam" id="PF02548">
    <property type="entry name" value="Pantoate_transf"/>
    <property type="match status" value="1"/>
</dbReference>
<dbReference type="Proteomes" id="UP001050691">
    <property type="component" value="Unassembled WGS sequence"/>
</dbReference>
<dbReference type="SUPFAM" id="SSF51621">
    <property type="entry name" value="Phosphoenolpyruvate/pyruvate domain"/>
    <property type="match status" value="1"/>
</dbReference>
<dbReference type="PANTHER" id="PTHR20881">
    <property type="entry name" value="3-METHYL-2-OXOBUTANOATE HYDROXYMETHYLTRANSFERASE"/>
    <property type="match status" value="1"/>
</dbReference>
<evidence type="ECO:0000256" key="1">
    <source>
        <dbReference type="ARBA" id="ARBA00005033"/>
    </source>
</evidence>
<keyword evidence="8" id="KW-1185">Reference proteome</keyword>
<comment type="caution">
    <text evidence="7">The sequence shown here is derived from an EMBL/GenBank/DDBJ whole genome shotgun (WGS) entry which is preliminary data.</text>
</comment>
<evidence type="ECO:0000256" key="4">
    <source>
        <dbReference type="ARBA" id="ARBA00022679"/>
    </source>
</evidence>
<proteinExistence type="inferred from homology"/>
<comment type="pathway">
    <text evidence="1 6">Cofactor biosynthesis; (R)-pantothenate biosynthesis; (R)-pantoate from 3-methyl-2-oxobutanoate: step 1/2.</text>
</comment>
<dbReference type="InterPro" id="IPR003700">
    <property type="entry name" value="Pantoate_hydroxy_MeTrfase"/>
</dbReference>
<organism evidence="7 8">
    <name type="scientific">Clathrus columnatus</name>
    <dbReference type="NCBI Taxonomy" id="1419009"/>
    <lineage>
        <taxon>Eukaryota</taxon>
        <taxon>Fungi</taxon>
        <taxon>Dikarya</taxon>
        <taxon>Basidiomycota</taxon>
        <taxon>Agaricomycotina</taxon>
        <taxon>Agaricomycetes</taxon>
        <taxon>Phallomycetidae</taxon>
        <taxon>Phallales</taxon>
        <taxon>Clathraceae</taxon>
        <taxon>Clathrus</taxon>
    </lineage>
</organism>
<keyword evidence="4 6" id="KW-0808">Transferase</keyword>
<dbReference type="InterPro" id="IPR015813">
    <property type="entry name" value="Pyrv/PenolPyrv_kinase-like_dom"/>
</dbReference>
<dbReference type="FunFam" id="3.20.20.60:FF:000003">
    <property type="entry name" value="3-methyl-2-oxobutanoate hydroxymethyltransferase"/>
    <property type="match status" value="1"/>
</dbReference>
<dbReference type="EC" id="2.1.2.11" evidence="3 6"/>
<dbReference type="NCBIfam" id="TIGR00222">
    <property type="entry name" value="panB"/>
    <property type="match status" value="1"/>
</dbReference>
<evidence type="ECO:0000256" key="3">
    <source>
        <dbReference type="ARBA" id="ARBA00012618"/>
    </source>
</evidence>
<protein>
    <recommendedName>
        <fullName evidence="3 6">3-methyl-2-oxobutanoate hydroxymethyltransferase</fullName>
        <ecNumber evidence="3 6">2.1.2.11</ecNumber>
    </recommendedName>
</protein>
<dbReference type="InterPro" id="IPR040442">
    <property type="entry name" value="Pyrv_kinase-like_dom_sf"/>
</dbReference>
<dbReference type="PIRSF" id="PIRSF000388">
    <property type="entry name" value="Pantoate_hydroxy_MeTrfase"/>
    <property type="match status" value="1"/>
</dbReference>
<dbReference type="GO" id="GO:0005739">
    <property type="term" value="C:mitochondrion"/>
    <property type="evidence" value="ECO:0007669"/>
    <property type="project" value="TreeGrafter"/>
</dbReference>
<evidence type="ECO:0000313" key="7">
    <source>
        <dbReference type="EMBL" id="GJJ08415.1"/>
    </source>
</evidence>
<reference evidence="7" key="1">
    <citation type="submission" date="2021-10" db="EMBL/GenBank/DDBJ databases">
        <title>De novo Genome Assembly of Clathrus columnatus (Basidiomycota, Fungi) Using Illumina and Nanopore Sequence Data.</title>
        <authorList>
            <person name="Ogiso-Tanaka E."/>
            <person name="Itagaki H."/>
            <person name="Hosoya T."/>
            <person name="Hosaka K."/>
        </authorList>
    </citation>
    <scope>NUCLEOTIDE SEQUENCE</scope>
    <source>
        <strain evidence="7">MO-923</strain>
    </source>
</reference>
<evidence type="ECO:0000313" key="8">
    <source>
        <dbReference type="Proteomes" id="UP001050691"/>
    </source>
</evidence>
<dbReference type="EMBL" id="BPWL01000003">
    <property type="protein sequence ID" value="GJJ08415.1"/>
    <property type="molecule type" value="Genomic_DNA"/>
</dbReference>
<dbReference type="GO" id="GO:0015940">
    <property type="term" value="P:pantothenate biosynthetic process"/>
    <property type="evidence" value="ECO:0007669"/>
    <property type="project" value="UniProtKB-KW"/>
</dbReference>
<evidence type="ECO:0000256" key="2">
    <source>
        <dbReference type="ARBA" id="ARBA00008676"/>
    </source>
</evidence>
<comment type="function">
    <text evidence="6">Catalyzes the reversible reaction in which hydroxymethyl group from 5,10-methylenetetrahydrofolate is transferred onto alpha-ketoisovalerate to form ketopantoate.</text>
</comment>
<evidence type="ECO:0000256" key="6">
    <source>
        <dbReference type="RuleBase" id="RU362100"/>
    </source>
</evidence>
<keyword evidence="6" id="KW-0566">Pantothenate biosynthesis</keyword>
<dbReference type="GO" id="GO:0000287">
    <property type="term" value="F:magnesium ion binding"/>
    <property type="evidence" value="ECO:0007669"/>
    <property type="project" value="TreeGrafter"/>
</dbReference>
<name>A0AAV5A2E2_9AGAM</name>
<dbReference type="GO" id="GO:0003864">
    <property type="term" value="F:3-methyl-2-oxobutanoate hydroxymethyltransferase activity"/>
    <property type="evidence" value="ECO:0007669"/>
    <property type="project" value="UniProtKB-EC"/>
</dbReference>
<accession>A0AAV5A2E2</accession>
<dbReference type="CDD" id="cd06557">
    <property type="entry name" value="KPHMT-like"/>
    <property type="match status" value="1"/>
</dbReference>
<comment type="similarity">
    <text evidence="2 6">Belongs to the PanB family.</text>
</comment>